<dbReference type="Proteomes" id="UP000266673">
    <property type="component" value="Unassembled WGS sequence"/>
</dbReference>
<dbReference type="OrthoDB" id="5282002at2759"/>
<keyword evidence="3" id="KW-1185">Reference proteome</keyword>
<dbReference type="AlphaFoldDB" id="A0A397VUG0"/>
<sequence>LWGNKPAIDIIKIDSNKFADGKSCFNKSINLLFATSEDLTNTIISMNRLPLDFNQPVNICINDYAERIVARNFIILYLLAKLGKSAINMAIHIWYSSALTSKQLIKCL</sequence>
<feature type="non-terminal residue" evidence="2">
    <location>
        <position position="1"/>
    </location>
</feature>
<proteinExistence type="predicted"/>
<dbReference type="InterPro" id="IPR027974">
    <property type="entry name" value="DUF4470"/>
</dbReference>
<accession>A0A397VUG0</accession>
<comment type="caution">
    <text evidence="2">The sequence shown here is derived from an EMBL/GenBank/DDBJ whole genome shotgun (WGS) entry which is preliminary data.</text>
</comment>
<feature type="non-terminal residue" evidence="2">
    <location>
        <position position="108"/>
    </location>
</feature>
<evidence type="ECO:0000313" key="3">
    <source>
        <dbReference type="Proteomes" id="UP000266673"/>
    </source>
</evidence>
<feature type="domain" description="DUF4470" evidence="1">
    <location>
        <begin position="1"/>
        <end position="98"/>
    </location>
</feature>
<organism evidence="2 3">
    <name type="scientific">Gigaspora rosea</name>
    <dbReference type="NCBI Taxonomy" id="44941"/>
    <lineage>
        <taxon>Eukaryota</taxon>
        <taxon>Fungi</taxon>
        <taxon>Fungi incertae sedis</taxon>
        <taxon>Mucoromycota</taxon>
        <taxon>Glomeromycotina</taxon>
        <taxon>Glomeromycetes</taxon>
        <taxon>Diversisporales</taxon>
        <taxon>Gigasporaceae</taxon>
        <taxon>Gigaspora</taxon>
    </lineage>
</organism>
<evidence type="ECO:0000313" key="2">
    <source>
        <dbReference type="EMBL" id="RIB26204.1"/>
    </source>
</evidence>
<gene>
    <name evidence="2" type="ORF">C2G38_1883874</name>
</gene>
<dbReference type="EMBL" id="QKWP01000144">
    <property type="protein sequence ID" value="RIB26204.1"/>
    <property type="molecule type" value="Genomic_DNA"/>
</dbReference>
<reference evidence="2 3" key="1">
    <citation type="submission" date="2018-06" db="EMBL/GenBank/DDBJ databases">
        <title>Comparative genomics reveals the genomic features of Rhizophagus irregularis, R. cerebriforme, R. diaphanum and Gigaspora rosea, and their symbiotic lifestyle signature.</title>
        <authorList>
            <person name="Morin E."/>
            <person name="San Clemente H."/>
            <person name="Chen E.C.H."/>
            <person name="De La Providencia I."/>
            <person name="Hainaut M."/>
            <person name="Kuo A."/>
            <person name="Kohler A."/>
            <person name="Murat C."/>
            <person name="Tang N."/>
            <person name="Roy S."/>
            <person name="Loubradou J."/>
            <person name="Henrissat B."/>
            <person name="Grigoriev I.V."/>
            <person name="Corradi N."/>
            <person name="Roux C."/>
            <person name="Martin F.M."/>
        </authorList>
    </citation>
    <scope>NUCLEOTIDE SEQUENCE [LARGE SCALE GENOMIC DNA]</scope>
    <source>
        <strain evidence="2 3">DAOM 194757</strain>
    </source>
</reference>
<dbReference type="Pfam" id="PF14737">
    <property type="entry name" value="DUF4470"/>
    <property type="match status" value="1"/>
</dbReference>
<evidence type="ECO:0000259" key="1">
    <source>
        <dbReference type="Pfam" id="PF14737"/>
    </source>
</evidence>
<protein>
    <recommendedName>
        <fullName evidence="1">DUF4470 domain-containing protein</fullName>
    </recommendedName>
</protein>
<name>A0A397VUG0_9GLOM</name>